<accession>W7HPT6</accession>
<dbReference type="EC" id="2.7.7.6" evidence="12"/>
<dbReference type="InterPro" id="IPR045867">
    <property type="entry name" value="DNA-dir_RpoC_beta_prime"/>
</dbReference>
<keyword evidence="4 12" id="KW-0808">Transferase</keyword>
<comment type="similarity">
    <text evidence="2 12">Belongs to the RNA polymerase beta' chain family.</text>
</comment>
<keyword evidence="3 12" id="KW-0240">DNA-directed RNA polymerase</keyword>
<dbReference type="Pfam" id="PF00623">
    <property type="entry name" value="RNA_pol_Rpb1_2"/>
    <property type="match status" value="1"/>
</dbReference>
<dbReference type="PANTHER" id="PTHR19376:SF11">
    <property type="entry name" value="DNA-DIRECTED RNA POLYMERASE I SUBUNIT RPA1"/>
    <property type="match status" value="1"/>
</dbReference>
<dbReference type="Pfam" id="PF05000">
    <property type="entry name" value="RNA_pol_Rpb1_4"/>
    <property type="match status" value="1"/>
</dbReference>
<dbReference type="SMART" id="SM00663">
    <property type="entry name" value="RPOLA_N"/>
    <property type="match status" value="1"/>
</dbReference>
<dbReference type="FunFam" id="2.40.40.20:FF:000019">
    <property type="entry name" value="DNA-directed RNA polymerase II subunit RPB1"/>
    <property type="match status" value="1"/>
</dbReference>
<proteinExistence type="inferred from homology"/>
<keyword evidence="5 12" id="KW-0548">Nucleotidyltransferase</keyword>
<dbReference type="Pfam" id="PF04983">
    <property type="entry name" value="RNA_pol_Rpb1_3"/>
    <property type="match status" value="1"/>
</dbReference>
<dbReference type="Gene3D" id="1.10.150.390">
    <property type="match status" value="1"/>
</dbReference>
<keyword evidence="6" id="KW-0479">Metal-binding</keyword>
<comment type="function">
    <text evidence="12">DNA-dependent RNA polymerase catalyzes the transcription of DNA into RNA using the four ribonucleoside triphosphates as substrates.</text>
</comment>
<dbReference type="GO" id="GO:0046872">
    <property type="term" value="F:metal ion binding"/>
    <property type="evidence" value="ECO:0007669"/>
    <property type="project" value="UniProtKB-KW"/>
</dbReference>
<dbReference type="Gene3D" id="1.10.132.30">
    <property type="match status" value="1"/>
</dbReference>
<evidence type="ECO:0000256" key="11">
    <source>
        <dbReference type="ARBA" id="ARBA00048552"/>
    </source>
</evidence>
<dbReference type="EMBL" id="KI966421">
    <property type="protein sequence ID" value="EWC46141.1"/>
    <property type="molecule type" value="Genomic_DNA"/>
</dbReference>
<dbReference type="InterPro" id="IPR042102">
    <property type="entry name" value="RNA_pol_Rpb1_3_sf"/>
</dbReference>
<evidence type="ECO:0000256" key="2">
    <source>
        <dbReference type="ARBA" id="ARBA00006460"/>
    </source>
</evidence>
<evidence type="ECO:0000256" key="13">
    <source>
        <dbReference type="SAM" id="MobiDB-lite"/>
    </source>
</evidence>
<dbReference type="Gene3D" id="1.10.357.120">
    <property type="match status" value="1"/>
</dbReference>
<evidence type="ECO:0000256" key="7">
    <source>
        <dbReference type="ARBA" id="ARBA00022833"/>
    </source>
</evidence>
<dbReference type="InterPro" id="IPR044893">
    <property type="entry name" value="RNA_pol_Rpb1_clamp_domain"/>
</dbReference>
<keyword evidence="16" id="KW-1185">Reference proteome</keyword>
<keyword evidence="9 12" id="KW-0804">Transcription</keyword>
<dbReference type="Gene3D" id="2.40.40.20">
    <property type="match status" value="1"/>
</dbReference>
<dbReference type="HOGENOM" id="CLU_000487_2_4_1"/>
<dbReference type="CDD" id="cd02735">
    <property type="entry name" value="RNAP_I_Rpa1_C"/>
    <property type="match status" value="1"/>
</dbReference>
<dbReference type="Gene3D" id="3.30.70.2850">
    <property type="match status" value="2"/>
</dbReference>
<evidence type="ECO:0000256" key="5">
    <source>
        <dbReference type="ARBA" id="ARBA00022695"/>
    </source>
</evidence>
<evidence type="ECO:0000256" key="10">
    <source>
        <dbReference type="ARBA" id="ARBA00023242"/>
    </source>
</evidence>
<dbReference type="InterPro" id="IPR006592">
    <property type="entry name" value="RNA_pol_N"/>
</dbReference>
<dbReference type="GO" id="GO:0003899">
    <property type="term" value="F:DNA-directed RNA polymerase activity"/>
    <property type="evidence" value="ECO:0007669"/>
    <property type="project" value="UniProtKB-EC"/>
</dbReference>
<feature type="region of interest" description="Disordered" evidence="13">
    <location>
        <begin position="1347"/>
        <end position="1477"/>
    </location>
</feature>
<dbReference type="CDD" id="cd01435">
    <property type="entry name" value="RNAP_I_RPA1_N"/>
    <property type="match status" value="1"/>
</dbReference>
<dbReference type="InterPro" id="IPR007081">
    <property type="entry name" value="RNA_pol_Rpb1_5"/>
</dbReference>
<dbReference type="OrthoDB" id="270392at2759"/>
<dbReference type="InterPro" id="IPR007080">
    <property type="entry name" value="RNA_pol_Rpb1_1"/>
</dbReference>
<evidence type="ECO:0000256" key="8">
    <source>
        <dbReference type="ARBA" id="ARBA00022842"/>
    </source>
</evidence>
<protein>
    <recommendedName>
        <fullName evidence="12">DNA-directed RNA polymerase subunit</fullName>
        <ecNumber evidence="12">2.7.7.6</ecNumber>
    </recommendedName>
</protein>
<evidence type="ECO:0000256" key="9">
    <source>
        <dbReference type="ARBA" id="ARBA00023163"/>
    </source>
</evidence>
<dbReference type="InterPro" id="IPR038120">
    <property type="entry name" value="Rpb1_funnel_sf"/>
</dbReference>
<keyword evidence="8" id="KW-0460">Magnesium</keyword>
<evidence type="ECO:0000256" key="6">
    <source>
        <dbReference type="ARBA" id="ARBA00022723"/>
    </source>
</evidence>
<comment type="subcellular location">
    <subcellularLocation>
        <location evidence="1">Nucleus</location>
    </subcellularLocation>
</comment>
<dbReference type="PANTHER" id="PTHR19376">
    <property type="entry name" value="DNA-DIRECTED RNA POLYMERASE"/>
    <property type="match status" value="1"/>
</dbReference>
<gene>
    <name evidence="15" type="ORF">DRE_04715</name>
</gene>
<evidence type="ECO:0000256" key="3">
    <source>
        <dbReference type="ARBA" id="ARBA00022478"/>
    </source>
</evidence>
<dbReference type="FunFam" id="4.10.860.120:FF:000006">
    <property type="entry name" value="DNA-directed RNA polymerase subunit"/>
    <property type="match status" value="1"/>
</dbReference>
<comment type="catalytic activity">
    <reaction evidence="11 12">
        <text>RNA(n) + a ribonucleoside 5'-triphosphate = RNA(n+1) + diphosphate</text>
        <dbReference type="Rhea" id="RHEA:21248"/>
        <dbReference type="Rhea" id="RHEA-COMP:14527"/>
        <dbReference type="Rhea" id="RHEA-COMP:17342"/>
        <dbReference type="ChEBI" id="CHEBI:33019"/>
        <dbReference type="ChEBI" id="CHEBI:61557"/>
        <dbReference type="ChEBI" id="CHEBI:140395"/>
        <dbReference type="EC" id="2.7.7.6"/>
    </reaction>
</comment>
<dbReference type="InterPro" id="IPR007066">
    <property type="entry name" value="RNA_pol_Rpb1_3"/>
</dbReference>
<dbReference type="GO" id="GO:0005736">
    <property type="term" value="C:RNA polymerase I complex"/>
    <property type="evidence" value="ECO:0007669"/>
    <property type="project" value="UniProtKB-ARBA"/>
</dbReference>
<dbReference type="Gene3D" id="4.10.860.120">
    <property type="entry name" value="RNA polymerase II, clamp domain"/>
    <property type="match status" value="1"/>
</dbReference>
<evidence type="ECO:0000259" key="14">
    <source>
        <dbReference type="SMART" id="SM00663"/>
    </source>
</evidence>
<evidence type="ECO:0000256" key="4">
    <source>
        <dbReference type="ARBA" id="ARBA00022679"/>
    </source>
</evidence>
<feature type="compositionally biased region" description="Acidic residues" evidence="13">
    <location>
        <begin position="1377"/>
        <end position="1397"/>
    </location>
</feature>
<dbReference type="Proteomes" id="UP000024837">
    <property type="component" value="Unassembled WGS sequence"/>
</dbReference>
<dbReference type="Pfam" id="PF04997">
    <property type="entry name" value="RNA_pol_Rpb1_1"/>
    <property type="match status" value="1"/>
</dbReference>
<evidence type="ECO:0000313" key="15">
    <source>
        <dbReference type="EMBL" id="EWC46141.1"/>
    </source>
</evidence>
<feature type="domain" description="RNA polymerase N-terminal" evidence="14">
    <location>
        <begin position="374"/>
        <end position="695"/>
    </location>
</feature>
<dbReference type="FunFam" id="1.10.274.100:FF:000006">
    <property type="entry name" value="DNA-directed RNA polymerase subunit"/>
    <property type="match status" value="1"/>
</dbReference>
<dbReference type="InterPro" id="IPR015699">
    <property type="entry name" value="DNA-dir_RNA_pol1_lsu_N"/>
</dbReference>
<dbReference type="InterPro" id="IPR007083">
    <property type="entry name" value="RNA_pol_Rpb1_4"/>
</dbReference>
<dbReference type="GO" id="GO:0003677">
    <property type="term" value="F:DNA binding"/>
    <property type="evidence" value="ECO:0007669"/>
    <property type="project" value="InterPro"/>
</dbReference>
<sequence length="1697" mass="185853">MNISNPISSRINTVHFGFLSTKDILSISVKQVVNPSTFDVNGNPVDGGLYDPALGPFGRSIACSTCNLSNESCPGHVGHISLPTPVYHPVFFDQMYRLLRSTCVYCHHFRLTRVEINLVICKLRLIDSGLLKQIEGLEIIGLSKLAPPTPGLRTGTDVGDIADDLTKEDEDAETVIRKRNKYVRKLTRNTHKDLDSSPTQVMAVAQARRAVVHEFLKLVIGGRKCSSCRGVSPTYRKDGYSKIFQRPLSAKEQQQMAMLGLRVKHSISNKGAEAGVGTSVPSTKDTEIASRLSGHKPAVRLAEDMDVDMDVDLGEKTNSEPTPASKSGTFLPPMEVLERLSNLFKNEADILSLIYGHSRNSRTGRVIEGQNDATMFFLQAVLVPPTPFRAPSFAGNELNENPQNSILKKILDSSIRIRDINNATREGLDRRSAFGKLIREFINLQDNVNLFIDSTKGGSAVGARQAAAIIGIKQILEKKEGLFRKNMMGKRVNYAARSVISPDPNIETNEIGVPLAFAKKLTYPEPVTPHNVDVMRQAVMNGPNVWPGATHIENENGRLQRLPLAAESRKALANQLLTPSEATLKSFNKKVYRHLRNGDMVIMNRQPTLHKPSMMGHRARVLQRENTIRMHYANCNTYNADFDGDEMNMHLPQNENARAEAQFIANTDSQYLVPTSGKPLRGLIQDHIVMSLHMTQRDSFFTRGEYQELLHASLRPEDNFGTPERIRLLAPAVMKPVKLWTGKQVVTTILENVRPVGTVGISCVSKTKVPGTRWGPKSEEGEVVFDEGYFVSGVLDKSQVGASAYGLVHSVHELYGPATAGRFLSILGRLFTKLLHIRAFSCGMDDLVFGSAGDQIRRETLQVADSAGNAVAKDFVELNEDAEDSVSESILLSSRLEEILRNDAKQQMLDGLMSAKGDDLTSQVIKLCLPNTLVKPFPRNQMQAMTVSGAKGSDVNASQISCLLGQQVLEGRRVPVMISGKTLPSFPPFDPGLRAGGYVTGRFLTGIRPQEYYFHAMAGREGLIDTAVKTSRSGYLQRCLIKGMEGIRTYYDNSVRDSDGSLVQFLYGEDGIDIGKQAHLSDFSFHAQNQETYVERLGGVNLTEKLDVKTALDYSKAVAKRARKAGARAVAADPAISVYPPGRYVGSVSERFSSELEKFVKENPGGCLSPDKRTKNTFKNLMYLKYLRSLISPGEAVGILAGQSIGEPSTQMTLNTFHLAGHAAKNVTLGIPRLREIVMTASAAIATPRMTLTLNNNVTEDQAAIFAKSISRLSLSEVVKRAIVTETIGEGKGFPQAKTFKIKLEFYPSVEYEEEYSTTISEVFQAIQTAFVPKLCSGVSKEFKKMGASVGSNDSVPKVGTASKVAVEGHSGRPEVEVDDGEGEGNIQDSDDEADGEQDAKQSSRKANAAAYDEPDEEEKDILKEISASDDDDDDDDDDEDEDEDEDEGDESAANSGEVGRTNAVDEGSNDDEDLSKEDVISAIEGLRSTYSEVSGFRFDRAGGGWCQIELEYPAESPKILMVSIVERACRDSVIHHLPGIKTCEIVSEGHSQKQLSVDGVNFHAIWDYGHVVDTQAVYSNDIAAVLRVYGVECARNTIILEMDGVFKGHGISVDGRHLNLIADIMTRAGGFSPFNRTGLAGAVSPLMKMSFETTCNFLKEASLGHEPDELKSPSARIVFGRLQDIGTGSFGILVPT</sequence>
<reference evidence="15 16" key="1">
    <citation type="submission" date="2013-05" db="EMBL/GenBank/DDBJ databases">
        <title>Drechslerella stenobrocha genome reveals carnivorous origination and mechanical trapping mechanism of predatory fungi.</title>
        <authorList>
            <person name="Liu X."/>
            <person name="Zhang W."/>
            <person name="Liu K."/>
        </authorList>
    </citation>
    <scope>NUCLEOTIDE SEQUENCE [LARGE SCALE GENOMIC DNA]</scope>
    <source>
        <strain evidence="15 16">248</strain>
    </source>
</reference>
<name>W7HPT6_9PEZI</name>
<dbReference type="Gene3D" id="1.10.274.100">
    <property type="entry name" value="RNA polymerase Rpb1, domain 3"/>
    <property type="match status" value="1"/>
</dbReference>
<feature type="compositionally biased region" description="Acidic residues" evidence="13">
    <location>
        <begin position="1428"/>
        <end position="1451"/>
    </location>
</feature>
<dbReference type="SUPFAM" id="SSF64484">
    <property type="entry name" value="beta and beta-prime subunits of DNA dependent RNA-polymerase"/>
    <property type="match status" value="1"/>
</dbReference>
<keyword evidence="7" id="KW-0862">Zinc</keyword>
<dbReference type="FunFam" id="3.30.1490.180:FF:000003">
    <property type="entry name" value="DNA-directed RNA polymerase subunit"/>
    <property type="match status" value="1"/>
</dbReference>
<organism evidence="15 16">
    <name type="scientific">Drechslerella stenobrocha 248</name>
    <dbReference type="NCBI Taxonomy" id="1043628"/>
    <lineage>
        <taxon>Eukaryota</taxon>
        <taxon>Fungi</taxon>
        <taxon>Dikarya</taxon>
        <taxon>Ascomycota</taxon>
        <taxon>Pezizomycotina</taxon>
        <taxon>Orbiliomycetes</taxon>
        <taxon>Orbiliales</taxon>
        <taxon>Orbiliaceae</taxon>
        <taxon>Drechslerella</taxon>
    </lineage>
</organism>
<dbReference type="InterPro" id="IPR000722">
    <property type="entry name" value="RNA_pol_asu"/>
</dbReference>
<dbReference type="Gene3D" id="3.30.1490.180">
    <property type="entry name" value="RNA polymerase ii"/>
    <property type="match status" value="1"/>
</dbReference>
<keyword evidence="10" id="KW-0539">Nucleus</keyword>
<evidence type="ECO:0000256" key="12">
    <source>
        <dbReference type="RuleBase" id="RU004279"/>
    </source>
</evidence>
<evidence type="ECO:0000256" key="1">
    <source>
        <dbReference type="ARBA" id="ARBA00004123"/>
    </source>
</evidence>
<dbReference type="GO" id="GO:0006351">
    <property type="term" value="P:DNA-templated transcription"/>
    <property type="evidence" value="ECO:0007669"/>
    <property type="project" value="InterPro"/>
</dbReference>
<dbReference type="Pfam" id="PF04998">
    <property type="entry name" value="RNA_pol_Rpb1_5"/>
    <property type="match status" value="1"/>
</dbReference>
<dbReference type="InterPro" id="IPR047107">
    <property type="entry name" value="DNA-dir_RNA_pol1_lsu_C"/>
</dbReference>
<evidence type="ECO:0000313" key="16">
    <source>
        <dbReference type="Proteomes" id="UP000024837"/>
    </source>
</evidence>